<dbReference type="Proteomes" id="UP001519287">
    <property type="component" value="Unassembled WGS sequence"/>
</dbReference>
<dbReference type="Gene3D" id="3.90.1200.10">
    <property type="match status" value="1"/>
</dbReference>
<evidence type="ECO:0000259" key="1">
    <source>
        <dbReference type="Pfam" id="PF01636"/>
    </source>
</evidence>
<gene>
    <name evidence="2" type="ORF">J2Z66_003841</name>
</gene>
<sequence length="345" mass="39025">MENLNYKLNFGKLCAEFNLGQLTTEPDQVFGGFLHRMYQLKTDKGAYAVKALNPQIMQRTTAMDNFIFSEKVANMAYQNKINALPAIASKGSCIHEVDGQYYLLFPWVQGRILPAGVIDMDCCKMMGEVLANIHNTDFSQLIVDNQNENFYSAEVDWSDYAHKGKHESLEWSYLLLDSLNKVYHWEKLAHSSARLLSNNKVISHGDLDQKNVLWDENQVPIIIDWESAGATNPTYELIDVALNWSGFPTGNLSKDAFCTIISAYRNHGGVICDNLLDVLNYGFQGKLDWLAYNIRRSLKLECTDDTEQKLGTSEAIKTLQAIHDYADFIPVGIEWLSDGLSLVSR</sequence>
<feature type="domain" description="Aminoglycoside phosphotransferase" evidence="1">
    <location>
        <begin position="31"/>
        <end position="245"/>
    </location>
</feature>
<dbReference type="InterPro" id="IPR002575">
    <property type="entry name" value="Aminoglycoside_PTrfase"/>
</dbReference>
<evidence type="ECO:0000313" key="2">
    <source>
        <dbReference type="EMBL" id="MBP1992233.1"/>
    </source>
</evidence>
<accession>A0ABS4IXJ6</accession>
<evidence type="ECO:0000313" key="3">
    <source>
        <dbReference type="Proteomes" id="UP001519287"/>
    </source>
</evidence>
<keyword evidence="3" id="KW-1185">Reference proteome</keyword>
<dbReference type="RefSeq" id="WP_209973005.1">
    <property type="nucleotide sequence ID" value="NZ_JAGGLB010000012.1"/>
</dbReference>
<dbReference type="Pfam" id="PF01636">
    <property type="entry name" value="APH"/>
    <property type="match status" value="1"/>
</dbReference>
<dbReference type="SUPFAM" id="SSF56112">
    <property type="entry name" value="Protein kinase-like (PK-like)"/>
    <property type="match status" value="1"/>
</dbReference>
<name>A0ABS4IXJ6_9BACL</name>
<protein>
    <submittedName>
        <fullName evidence="2">Thiamine kinase-like enzyme</fullName>
    </submittedName>
</protein>
<organism evidence="2 3">
    <name type="scientific">Paenibacillus eucommiae</name>
    <dbReference type="NCBI Taxonomy" id="1355755"/>
    <lineage>
        <taxon>Bacteria</taxon>
        <taxon>Bacillati</taxon>
        <taxon>Bacillota</taxon>
        <taxon>Bacilli</taxon>
        <taxon>Bacillales</taxon>
        <taxon>Paenibacillaceae</taxon>
        <taxon>Paenibacillus</taxon>
    </lineage>
</organism>
<dbReference type="InterPro" id="IPR011009">
    <property type="entry name" value="Kinase-like_dom_sf"/>
</dbReference>
<proteinExistence type="predicted"/>
<comment type="caution">
    <text evidence="2">The sequence shown here is derived from an EMBL/GenBank/DDBJ whole genome shotgun (WGS) entry which is preliminary data.</text>
</comment>
<reference evidence="2 3" key="1">
    <citation type="submission" date="2021-03" db="EMBL/GenBank/DDBJ databases">
        <title>Genomic Encyclopedia of Type Strains, Phase IV (KMG-IV): sequencing the most valuable type-strain genomes for metagenomic binning, comparative biology and taxonomic classification.</title>
        <authorList>
            <person name="Goeker M."/>
        </authorList>
    </citation>
    <scope>NUCLEOTIDE SEQUENCE [LARGE SCALE GENOMIC DNA]</scope>
    <source>
        <strain evidence="2 3">DSM 26048</strain>
    </source>
</reference>
<dbReference type="EMBL" id="JAGGLB010000012">
    <property type="protein sequence ID" value="MBP1992233.1"/>
    <property type="molecule type" value="Genomic_DNA"/>
</dbReference>